<dbReference type="Proteomes" id="UP000503447">
    <property type="component" value="Chromosome"/>
</dbReference>
<keyword evidence="7" id="KW-1133">Transmembrane helix</keyword>
<dbReference type="GO" id="GO:0008270">
    <property type="term" value="F:zinc ion binding"/>
    <property type="evidence" value="ECO:0007669"/>
    <property type="project" value="UniProtKB-UniRule"/>
</dbReference>
<feature type="binding site" evidence="6">
    <location>
        <position position="143"/>
    </location>
    <ligand>
        <name>Zn(2+)</name>
        <dbReference type="ChEBI" id="CHEBI:29105"/>
    </ligand>
</feature>
<evidence type="ECO:0000259" key="8">
    <source>
        <dbReference type="PROSITE" id="PS51790"/>
    </source>
</evidence>
<dbReference type="InterPro" id="IPR028427">
    <property type="entry name" value="Met_Sox_Rdtase_MsrB"/>
</dbReference>
<evidence type="ECO:0000313" key="9">
    <source>
        <dbReference type="EMBL" id="QJW99120.1"/>
    </source>
</evidence>
<dbReference type="SUPFAM" id="SSF51316">
    <property type="entry name" value="Mss4-like"/>
    <property type="match status" value="1"/>
</dbReference>
<keyword evidence="10" id="KW-1185">Reference proteome</keyword>
<feature type="domain" description="MsrB" evidence="8">
    <location>
        <begin position="55"/>
        <end position="177"/>
    </location>
</feature>
<evidence type="ECO:0000256" key="3">
    <source>
        <dbReference type="ARBA" id="ARBA00022833"/>
    </source>
</evidence>
<comment type="cofactor">
    <cofactor evidence="6">
        <name>Zn(2+)</name>
        <dbReference type="ChEBI" id="CHEBI:29105"/>
    </cofactor>
    <text evidence="6">Binds 1 zinc ion per subunit. The zinc ion is important for the structural integrity of the protein.</text>
</comment>
<dbReference type="AlphaFoldDB" id="A0A6M5Z0G3"/>
<dbReference type="EMBL" id="CP053452">
    <property type="protein sequence ID" value="QJW99120.1"/>
    <property type="molecule type" value="Genomic_DNA"/>
</dbReference>
<feature type="binding site" evidence="6">
    <location>
        <position position="146"/>
    </location>
    <ligand>
        <name>Zn(2+)</name>
        <dbReference type="ChEBI" id="CHEBI:29105"/>
    </ligand>
</feature>
<keyword evidence="3 6" id="KW-0862">Zinc</keyword>
<evidence type="ECO:0000256" key="1">
    <source>
        <dbReference type="ARBA" id="ARBA00007174"/>
    </source>
</evidence>
<feature type="transmembrane region" description="Helical" evidence="7">
    <location>
        <begin position="6"/>
        <end position="25"/>
    </location>
</feature>
<sequence length="182" mass="19684">MNAYQSVIGVVLVGAVVVTVGLLVARTPTGLPGSPPAIAERVGKPVGGAKVVKTDEEWRAILTPEQYRVTRDRGTERACSGAFWNSKDDGVYHCVCCDQPLFDSQTKFDSGTGWPSFKEAVEADRVTLKSDRGWGMTRTEVMCSRCDAHLGHVFNDGPAPTGLRYCMNSVALKLEPRLPAAK</sequence>
<evidence type="ECO:0000256" key="4">
    <source>
        <dbReference type="ARBA" id="ARBA00023002"/>
    </source>
</evidence>
<dbReference type="KEGG" id="ftj:FTUN_6718"/>
<dbReference type="FunFam" id="2.170.150.20:FF:000001">
    <property type="entry name" value="Peptide methionine sulfoxide reductase MsrB"/>
    <property type="match status" value="1"/>
</dbReference>
<dbReference type="GO" id="GO:0033743">
    <property type="term" value="F:peptide-methionine (R)-S-oxide reductase activity"/>
    <property type="evidence" value="ECO:0007669"/>
    <property type="project" value="UniProtKB-UniRule"/>
</dbReference>
<proteinExistence type="inferred from homology"/>
<dbReference type="Gene3D" id="2.170.150.20">
    <property type="entry name" value="Peptide methionine sulfoxide reductase"/>
    <property type="match status" value="1"/>
</dbReference>
<feature type="active site" description="Nucleophile" evidence="6">
    <location>
        <position position="166"/>
    </location>
</feature>
<dbReference type="PROSITE" id="PS51790">
    <property type="entry name" value="MSRB"/>
    <property type="match status" value="1"/>
</dbReference>
<dbReference type="InterPro" id="IPR002579">
    <property type="entry name" value="Met_Sox_Rdtase_MsrB_dom"/>
</dbReference>
<name>A0A6M5Z0G3_9BACT</name>
<dbReference type="InterPro" id="IPR011057">
    <property type="entry name" value="Mss4-like_sf"/>
</dbReference>
<dbReference type="GO" id="GO:0006979">
    <property type="term" value="P:response to oxidative stress"/>
    <property type="evidence" value="ECO:0007669"/>
    <property type="project" value="InterPro"/>
</dbReference>
<dbReference type="PANTHER" id="PTHR10173">
    <property type="entry name" value="METHIONINE SULFOXIDE REDUCTASE"/>
    <property type="match status" value="1"/>
</dbReference>
<dbReference type="GO" id="GO:0005737">
    <property type="term" value="C:cytoplasm"/>
    <property type="evidence" value="ECO:0007669"/>
    <property type="project" value="TreeGrafter"/>
</dbReference>
<evidence type="ECO:0000256" key="5">
    <source>
        <dbReference type="ARBA" id="ARBA00048488"/>
    </source>
</evidence>
<keyword evidence="2 6" id="KW-0479">Metal-binding</keyword>
<keyword evidence="7" id="KW-0812">Transmembrane</keyword>
<accession>A0A6M5Z0G3</accession>
<dbReference type="EC" id="1.8.4.12" evidence="6"/>
<dbReference type="Pfam" id="PF01641">
    <property type="entry name" value="SelR"/>
    <property type="match status" value="1"/>
</dbReference>
<evidence type="ECO:0000313" key="10">
    <source>
        <dbReference type="Proteomes" id="UP000503447"/>
    </source>
</evidence>
<protein>
    <recommendedName>
        <fullName evidence="6">Peptide methionine sulfoxide reductase MsrB</fullName>
        <ecNumber evidence="6">1.8.4.12</ecNumber>
    </recommendedName>
    <alternativeName>
        <fullName evidence="6">Peptide-methionine (R)-S-oxide reductase</fullName>
    </alternativeName>
</protein>
<gene>
    <name evidence="6" type="primary">msrB</name>
    <name evidence="9" type="ORF">FTUN_6718</name>
</gene>
<evidence type="ECO:0000256" key="7">
    <source>
        <dbReference type="SAM" id="Phobius"/>
    </source>
</evidence>
<keyword evidence="4 6" id="KW-0560">Oxidoreductase</keyword>
<evidence type="ECO:0000256" key="2">
    <source>
        <dbReference type="ARBA" id="ARBA00022723"/>
    </source>
</evidence>
<comment type="similarity">
    <text evidence="1 6">Belongs to the MsrB Met sulfoxide reductase family.</text>
</comment>
<organism evidence="9 10">
    <name type="scientific">Frigoriglobus tundricola</name>
    <dbReference type="NCBI Taxonomy" id="2774151"/>
    <lineage>
        <taxon>Bacteria</taxon>
        <taxon>Pseudomonadati</taxon>
        <taxon>Planctomycetota</taxon>
        <taxon>Planctomycetia</taxon>
        <taxon>Gemmatales</taxon>
        <taxon>Gemmataceae</taxon>
        <taxon>Frigoriglobus</taxon>
    </lineage>
</organism>
<dbReference type="HAMAP" id="MF_01400">
    <property type="entry name" value="MsrB"/>
    <property type="match status" value="1"/>
</dbReference>
<dbReference type="PANTHER" id="PTHR10173:SF52">
    <property type="entry name" value="METHIONINE-R-SULFOXIDE REDUCTASE B1"/>
    <property type="match status" value="1"/>
</dbReference>
<evidence type="ECO:0000256" key="6">
    <source>
        <dbReference type="HAMAP-Rule" id="MF_01400"/>
    </source>
</evidence>
<reference evidence="10" key="1">
    <citation type="submission" date="2020-05" db="EMBL/GenBank/DDBJ databases">
        <title>Frigoriglobus tundricola gen. nov., sp. nov., a psychrotolerant cellulolytic planctomycete of the family Gemmataceae with two divergent copies of 16S rRNA gene.</title>
        <authorList>
            <person name="Kulichevskaya I.S."/>
            <person name="Ivanova A.A."/>
            <person name="Naumoff D.G."/>
            <person name="Beletsky A.V."/>
            <person name="Rijpstra W.I.C."/>
            <person name="Sinninghe Damste J.S."/>
            <person name="Mardanov A.V."/>
            <person name="Ravin N.V."/>
            <person name="Dedysh S.N."/>
        </authorList>
    </citation>
    <scope>NUCLEOTIDE SEQUENCE [LARGE SCALE GENOMIC DNA]</scope>
    <source>
        <strain evidence="10">PL17</strain>
    </source>
</reference>
<feature type="binding site" evidence="6">
    <location>
        <position position="94"/>
    </location>
    <ligand>
        <name>Zn(2+)</name>
        <dbReference type="ChEBI" id="CHEBI:29105"/>
    </ligand>
</feature>
<comment type="catalytic activity">
    <reaction evidence="5 6">
        <text>L-methionyl-[protein] + [thioredoxin]-disulfide + H2O = L-methionyl-(R)-S-oxide-[protein] + [thioredoxin]-dithiol</text>
        <dbReference type="Rhea" id="RHEA:24164"/>
        <dbReference type="Rhea" id="RHEA-COMP:10698"/>
        <dbReference type="Rhea" id="RHEA-COMP:10700"/>
        <dbReference type="Rhea" id="RHEA-COMP:12313"/>
        <dbReference type="Rhea" id="RHEA-COMP:12314"/>
        <dbReference type="ChEBI" id="CHEBI:15377"/>
        <dbReference type="ChEBI" id="CHEBI:16044"/>
        <dbReference type="ChEBI" id="CHEBI:29950"/>
        <dbReference type="ChEBI" id="CHEBI:45764"/>
        <dbReference type="ChEBI" id="CHEBI:50058"/>
        <dbReference type="EC" id="1.8.4.12"/>
    </reaction>
</comment>
<keyword evidence="7" id="KW-0472">Membrane</keyword>
<dbReference type="NCBIfam" id="TIGR00357">
    <property type="entry name" value="peptide-methionine (R)-S-oxide reductase MsrB"/>
    <property type="match status" value="1"/>
</dbReference>
<dbReference type="GO" id="GO:0030091">
    <property type="term" value="P:protein repair"/>
    <property type="evidence" value="ECO:0007669"/>
    <property type="project" value="InterPro"/>
</dbReference>
<feature type="binding site" evidence="6">
    <location>
        <position position="97"/>
    </location>
    <ligand>
        <name>Zn(2+)</name>
        <dbReference type="ChEBI" id="CHEBI:29105"/>
    </ligand>
</feature>